<dbReference type="PROSITE" id="PS51892">
    <property type="entry name" value="SUBTILASE"/>
    <property type="match status" value="1"/>
</dbReference>
<dbReference type="InterPro" id="IPR015500">
    <property type="entry name" value="Peptidase_S8_subtilisin-rel"/>
</dbReference>
<dbReference type="InterPro" id="IPR022398">
    <property type="entry name" value="Peptidase_S8_His-AS"/>
</dbReference>
<organism evidence="8 9">
    <name type="scientific">Pyrolobus fumarii (strain DSM 11204 / 1A)</name>
    <dbReference type="NCBI Taxonomy" id="694429"/>
    <lineage>
        <taxon>Archaea</taxon>
        <taxon>Thermoproteota</taxon>
        <taxon>Thermoprotei</taxon>
        <taxon>Desulfurococcales</taxon>
        <taxon>Pyrodictiaceae</taxon>
        <taxon>Pyrolobus</taxon>
    </lineage>
</organism>
<feature type="domain" description="Peptidase S8/S53" evidence="7">
    <location>
        <begin position="136"/>
        <end position="411"/>
    </location>
</feature>
<name>G0EFG7_PYRF1</name>
<evidence type="ECO:0000256" key="2">
    <source>
        <dbReference type="ARBA" id="ARBA00022670"/>
    </source>
</evidence>
<dbReference type="Gene3D" id="3.30.70.80">
    <property type="entry name" value="Peptidase S8 propeptide/proteinase inhibitor I9"/>
    <property type="match status" value="1"/>
</dbReference>
<dbReference type="InterPro" id="IPR036852">
    <property type="entry name" value="Peptidase_S8/S53_dom_sf"/>
</dbReference>
<evidence type="ECO:0000313" key="9">
    <source>
        <dbReference type="Proteomes" id="UP000001037"/>
    </source>
</evidence>
<dbReference type="InterPro" id="IPR023828">
    <property type="entry name" value="Peptidase_S8_Ser-AS"/>
</dbReference>
<keyword evidence="3" id="KW-0479">Metal-binding</keyword>
<dbReference type="MEROPS" id="S08.129"/>
<dbReference type="InterPro" id="IPR000209">
    <property type="entry name" value="Peptidase_S8/S53_dom"/>
</dbReference>
<dbReference type="OrthoDB" id="27270at2157"/>
<dbReference type="KEGG" id="pfm:Pyrfu_1125"/>
<dbReference type="RefSeq" id="WP_014026668.1">
    <property type="nucleotide sequence ID" value="NC_015931.1"/>
</dbReference>
<dbReference type="PROSITE" id="PS00136">
    <property type="entry name" value="SUBTILASE_ASP"/>
    <property type="match status" value="1"/>
</dbReference>
<evidence type="ECO:0000256" key="1">
    <source>
        <dbReference type="ARBA" id="ARBA00011073"/>
    </source>
</evidence>
<dbReference type="PANTHER" id="PTHR43806:SF11">
    <property type="entry name" value="CEREVISIN-RELATED"/>
    <property type="match status" value="1"/>
</dbReference>
<sequence length="425" mass="44303">MGRLVANLLALTLLALLILPSLAPVATAVSYKTLIVKIDRAKFDPERVKGLGGRVVYVAQLAPVAILVVPAHAAEHVKKLPGVLHVSEDGEVKAFAVRVSLTQPPQTMPWGVDYIDAEQVWSITKGFVDVNGDGDSEIEVAVIDSGVDLDHPDLADNIKWCVAVLNGRISNRCSDVNGHGTHVTGTIAALDNEIGVVGVAPEVEIYMIKALKNSGSGSWSDLIIAIDLAVRGPDGVIDADGDGVIVGDPEDDAPEVISMSLGGYDPPPELQEVIAAAYSYGIVIVAAAGNEGLDTPAYPAAYPEVIAVGAIDENATVPDWSNRNPEVTAPGVDILSTYPDDSYAVLSGTSMATPHVSGTVALIQAARLAQGLPLLPPGTEDDLTTDTVRGILHLTAVDLGDPGYDTLYGYGVINAYDAVLTALNS</sequence>
<protein>
    <submittedName>
        <fullName evidence="8">Peptidase S8 and S53 subtilisin kexin sedolisin</fullName>
    </submittedName>
</protein>
<gene>
    <name evidence="8" type="ordered locus">Pyrfu_1125</name>
</gene>
<dbReference type="GeneID" id="11139603"/>
<keyword evidence="9" id="KW-1185">Reference proteome</keyword>
<keyword evidence="5 6" id="KW-0720">Serine protease</keyword>
<dbReference type="EMBL" id="CP002838">
    <property type="protein sequence ID" value="AEM38991.1"/>
    <property type="molecule type" value="Genomic_DNA"/>
</dbReference>
<proteinExistence type="inferred from homology"/>
<evidence type="ECO:0000256" key="6">
    <source>
        <dbReference type="RuleBase" id="RU003355"/>
    </source>
</evidence>
<dbReference type="eggNOG" id="arCOG00702">
    <property type="taxonomic scope" value="Archaea"/>
</dbReference>
<dbReference type="Pfam" id="PF00082">
    <property type="entry name" value="Peptidase_S8"/>
    <property type="match status" value="1"/>
</dbReference>
<dbReference type="PROSITE" id="PS00137">
    <property type="entry name" value="SUBTILASE_HIS"/>
    <property type="match status" value="1"/>
</dbReference>
<dbReference type="GO" id="GO:0046872">
    <property type="term" value="F:metal ion binding"/>
    <property type="evidence" value="ECO:0007669"/>
    <property type="project" value="UniProtKB-KW"/>
</dbReference>
<dbReference type="GO" id="GO:0004252">
    <property type="term" value="F:serine-type endopeptidase activity"/>
    <property type="evidence" value="ECO:0007669"/>
    <property type="project" value="InterPro"/>
</dbReference>
<dbReference type="AlphaFoldDB" id="G0EFG7"/>
<dbReference type="PRINTS" id="PR00723">
    <property type="entry name" value="SUBTILISIN"/>
</dbReference>
<dbReference type="PROSITE" id="PS00138">
    <property type="entry name" value="SUBTILASE_SER"/>
    <property type="match status" value="1"/>
</dbReference>
<dbReference type="SMR" id="G0EFG7"/>
<dbReference type="CDD" id="cd07477">
    <property type="entry name" value="Peptidases_S8_Subtilisin_subset"/>
    <property type="match status" value="1"/>
</dbReference>
<dbReference type="SUPFAM" id="SSF52743">
    <property type="entry name" value="Subtilisin-like"/>
    <property type="match status" value="1"/>
</dbReference>
<dbReference type="Gene3D" id="3.40.50.200">
    <property type="entry name" value="Peptidase S8/S53 domain"/>
    <property type="match status" value="1"/>
</dbReference>
<dbReference type="PANTHER" id="PTHR43806">
    <property type="entry name" value="PEPTIDASE S8"/>
    <property type="match status" value="1"/>
</dbReference>
<evidence type="ECO:0000313" key="8">
    <source>
        <dbReference type="EMBL" id="AEM38991.1"/>
    </source>
</evidence>
<dbReference type="InterPro" id="IPR023827">
    <property type="entry name" value="Peptidase_S8_Asp-AS"/>
</dbReference>
<keyword evidence="2 6" id="KW-0645">Protease</keyword>
<dbReference type="InterPro" id="IPR050131">
    <property type="entry name" value="Peptidase_S8_subtilisin-like"/>
</dbReference>
<evidence type="ECO:0000256" key="3">
    <source>
        <dbReference type="ARBA" id="ARBA00022723"/>
    </source>
</evidence>
<dbReference type="InParanoid" id="G0EFG7"/>
<dbReference type="InterPro" id="IPR037045">
    <property type="entry name" value="S8pro/Inhibitor_I9_sf"/>
</dbReference>
<accession>G0EFG7</accession>
<evidence type="ECO:0000256" key="4">
    <source>
        <dbReference type="ARBA" id="ARBA00022801"/>
    </source>
</evidence>
<dbReference type="Proteomes" id="UP000001037">
    <property type="component" value="Chromosome"/>
</dbReference>
<evidence type="ECO:0000259" key="7">
    <source>
        <dbReference type="Pfam" id="PF00082"/>
    </source>
</evidence>
<dbReference type="GO" id="GO:0006508">
    <property type="term" value="P:proteolysis"/>
    <property type="evidence" value="ECO:0007669"/>
    <property type="project" value="UniProtKB-KW"/>
</dbReference>
<evidence type="ECO:0000256" key="5">
    <source>
        <dbReference type="ARBA" id="ARBA00022825"/>
    </source>
</evidence>
<comment type="similarity">
    <text evidence="1 6">Belongs to the peptidase S8 family.</text>
</comment>
<dbReference type="InterPro" id="IPR034202">
    <property type="entry name" value="Subtilisin_Carlsberg-like"/>
</dbReference>
<keyword evidence="4 6" id="KW-0378">Hydrolase</keyword>
<dbReference type="HOGENOM" id="CLU_011263_15_0_2"/>
<dbReference type="STRING" id="694429.Pyrfu_1125"/>
<reference evidence="8 9" key="1">
    <citation type="journal article" date="2011" name="Stand. Genomic Sci.">
        <title>Complete genome sequence of the hyperthermophilic chemolithoautotroph Pyrolobus fumarii type strain (1A).</title>
        <authorList>
            <person name="Anderson I."/>
            <person name="Goker M."/>
            <person name="Nolan M."/>
            <person name="Lucas S."/>
            <person name="Hammon N."/>
            <person name="Deshpande S."/>
            <person name="Cheng J.F."/>
            <person name="Tapia R."/>
            <person name="Han C."/>
            <person name="Goodwin L."/>
            <person name="Pitluck S."/>
            <person name="Huntemann M."/>
            <person name="Liolios K."/>
            <person name="Ivanova N."/>
            <person name="Pagani I."/>
            <person name="Mavromatis K."/>
            <person name="Ovchinikova G."/>
            <person name="Pati A."/>
            <person name="Chen A."/>
            <person name="Palaniappan K."/>
            <person name="Land M."/>
            <person name="Hauser L."/>
            <person name="Brambilla E.M."/>
            <person name="Huber H."/>
            <person name="Yasawong M."/>
            <person name="Rohde M."/>
            <person name="Spring S."/>
            <person name="Abt B."/>
            <person name="Sikorski J."/>
            <person name="Wirth R."/>
            <person name="Detter J.C."/>
            <person name="Woyke T."/>
            <person name="Bristow J."/>
            <person name="Eisen J.A."/>
            <person name="Markowitz V."/>
            <person name="Hugenholtz P."/>
            <person name="Kyrpides N.C."/>
            <person name="Klenk H.P."/>
            <person name="Lapidus A."/>
        </authorList>
    </citation>
    <scope>NUCLEOTIDE SEQUENCE [LARGE SCALE GENOMIC DNA]</scope>
    <source>
        <strain evidence="9">DSM 11204 / 1A</strain>
    </source>
</reference>